<dbReference type="Gene3D" id="3.40.710.10">
    <property type="entry name" value="DD-peptidase/beta-lactamase superfamily"/>
    <property type="match status" value="1"/>
</dbReference>
<evidence type="ECO:0000256" key="4">
    <source>
        <dbReference type="ARBA" id="ARBA00022801"/>
    </source>
</evidence>
<feature type="domain" description="Beta-lactamase-related" evidence="7">
    <location>
        <begin position="23"/>
        <end position="368"/>
    </location>
</feature>
<dbReference type="Proteomes" id="UP000007374">
    <property type="component" value="Unassembled WGS sequence"/>
</dbReference>
<dbReference type="GO" id="GO:0008800">
    <property type="term" value="F:beta-lactamase activity"/>
    <property type="evidence" value="ECO:0007669"/>
    <property type="project" value="UniProtKB-UniRule"/>
</dbReference>
<dbReference type="PANTHER" id="PTHR46825:SF8">
    <property type="entry name" value="BETA-LACTAMASE-RELATED"/>
    <property type="match status" value="1"/>
</dbReference>
<protein>
    <recommendedName>
        <fullName evidence="3 6">Beta-lactamase</fullName>
        <ecNumber evidence="3 6">3.5.2.6</ecNumber>
    </recommendedName>
</protein>
<dbReference type="InterPro" id="IPR001466">
    <property type="entry name" value="Beta-lactam-related"/>
</dbReference>
<dbReference type="PANTHER" id="PTHR46825">
    <property type="entry name" value="D-ALANYL-D-ALANINE-CARBOXYPEPTIDASE/ENDOPEPTIDASE AMPH"/>
    <property type="match status" value="1"/>
</dbReference>
<evidence type="ECO:0000256" key="1">
    <source>
        <dbReference type="ARBA" id="ARBA00001526"/>
    </source>
</evidence>
<dbReference type="EC" id="3.5.2.6" evidence="3 6"/>
<dbReference type="Pfam" id="PF00144">
    <property type="entry name" value="Beta-lactamase"/>
    <property type="match status" value="1"/>
</dbReference>
<gene>
    <name evidence="8" type="ORF">NA8A_07729</name>
</gene>
<dbReference type="GO" id="GO:0017001">
    <property type="term" value="P:antibiotic catabolic process"/>
    <property type="evidence" value="ECO:0007669"/>
    <property type="project" value="InterPro"/>
</dbReference>
<dbReference type="PROSITE" id="PS00336">
    <property type="entry name" value="BETA_LACTAMASE_C"/>
    <property type="match status" value="1"/>
</dbReference>
<dbReference type="InterPro" id="IPR058136">
    <property type="entry name" value="AmpC"/>
</dbReference>
<dbReference type="GO" id="GO:0046677">
    <property type="term" value="P:response to antibiotic"/>
    <property type="evidence" value="ECO:0007669"/>
    <property type="project" value="UniProtKB-UniRule"/>
</dbReference>
<dbReference type="PATRIC" id="fig|1231190.3.peg.1620"/>
<reference evidence="8 9" key="1">
    <citation type="journal article" date="2012" name="J. Bacteriol.">
        <title>Genome Sequence of Nitratireductor indicus Type Strain C115.</title>
        <authorList>
            <person name="Lai Q."/>
            <person name="Li G."/>
            <person name="Yu Z."/>
            <person name="Shao Z."/>
        </authorList>
    </citation>
    <scope>NUCLEOTIDE SEQUENCE [LARGE SCALE GENOMIC DNA]</scope>
    <source>
        <strain evidence="8 9">C115</strain>
    </source>
</reference>
<dbReference type="EMBL" id="AMSI01000004">
    <property type="protein sequence ID" value="EKF43209.1"/>
    <property type="molecule type" value="Genomic_DNA"/>
</dbReference>
<evidence type="ECO:0000313" key="9">
    <source>
        <dbReference type="Proteomes" id="UP000007374"/>
    </source>
</evidence>
<evidence type="ECO:0000259" key="7">
    <source>
        <dbReference type="Pfam" id="PF00144"/>
    </source>
</evidence>
<name>K2NZ87_9HYPH</name>
<evidence type="ECO:0000256" key="5">
    <source>
        <dbReference type="ARBA" id="ARBA00023251"/>
    </source>
</evidence>
<comment type="caution">
    <text evidence="8">The sequence shown here is derived from an EMBL/GenBank/DDBJ whole genome shotgun (WGS) entry which is preliminary data.</text>
</comment>
<sequence>MFVTCAYAGAPNQAHRERLRAVVEDVVRPIMDEHDIPGVAVAVTVGGSPYFFNFGVASRDDGRGVSERTIFEIGSISKTFTATLASYAQEVGALSLSDPASDYLPGLRGSRFDGISLLELGTYTAGGLPLQFPDNVTAQGMTSYYRNWRPDFAPATHRRYSNPSIGLFGFLAAERLGKPFDELMEAKLFPMLGLPDTYIRVPTARMKDYAFGYSKEGKPIRVGPGVLDSEAYGVKTSSADLLRFVELNMTSAGLDEALRRAIKATHTGYYRVGAMTQGLGWELYDDPDDLKQVLAGNSAEIAYKPNKVEWFSPARHPREAGLINKTGSTNGFGAYAAFIPAKKIGVVILANRNYPIPARVTAAHRILIGAGALPF</sequence>
<dbReference type="InterPro" id="IPR001586">
    <property type="entry name" value="Beta-lactam_class-C_AS"/>
</dbReference>
<dbReference type="InterPro" id="IPR050491">
    <property type="entry name" value="AmpC-like"/>
</dbReference>
<keyword evidence="5 6" id="KW-0046">Antibiotic resistance</keyword>
<keyword evidence="9" id="KW-1185">Reference proteome</keyword>
<comment type="similarity">
    <text evidence="2 6">Belongs to the class-C beta-lactamase family.</text>
</comment>
<evidence type="ECO:0000256" key="2">
    <source>
        <dbReference type="ARBA" id="ARBA00007840"/>
    </source>
</evidence>
<dbReference type="GO" id="GO:0030288">
    <property type="term" value="C:outer membrane-bounded periplasmic space"/>
    <property type="evidence" value="ECO:0007669"/>
    <property type="project" value="InterPro"/>
</dbReference>
<dbReference type="AlphaFoldDB" id="K2NZ87"/>
<evidence type="ECO:0000313" key="8">
    <source>
        <dbReference type="EMBL" id="EKF43209.1"/>
    </source>
</evidence>
<dbReference type="NCBIfam" id="NF033085">
    <property type="entry name" value="bla_class_C"/>
    <property type="match status" value="1"/>
</dbReference>
<dbReference type="STRING" id="721133.SAMN05216176_105242"/>
<accession>K2NZ87</accession>
<comment type="catalytic activity">
    <reaction evidence="1 6">
        <text>a beta-lactam + H2O = a substituted beta-amino acid</text>
        <dbReference type="Rhea" id="RHEA:20401"/>
        <dbReference type="ChEBI" id="CHEBI:15377"/>
        <dbReference type="ChEBI" id="CHEBI:35627"/>
        <dbReference type="ChEBI" id="CHEBI:140347"/>
        <dbReference type="EC" id="3.5.2.6"/>
    </reaction>
</comment>
<dbReference type="eggNOG" id="COG1680">
    <property type="taxonomic scope" value="Bacteria"/>
</dbReference>
<keyword evidence="4 6" id="KW-0378">Hydrolase</keyword>
<evidence type="ECO:0000256" key="6">
    <source>
        <dbReference type="RuleBase" id="RU361140"/>
    </source>
</evidence>
<dbReference type="SUPFAM" id="SSF56601">
    <property type="entry name" value="beta-lactamase/transpeptidase-like"/>
    <property type="match status" value="1"/>
</dbReference>
<proteinExistence type="inferred from homology"/>
<organism evidence="8 9">
    <name type="scientific">Nitratireductor indicus C115</name>
    <dbReference type="NCBI Taxonomy" id="1231190"/>
    <lineage>
        <taxon>Bacteria</taxon>
        <taxon>Pseudomonadati</taxon>
        <taxon>Pseudomonadota</taxon>
        <taxon>Alphaproteobacteria</taxon>
        <taxon>Hyphomicrobiales</taxon>
        <taxon>Phyllobacteriaceae</taxon>
        <taxon>Nitratireductor</taxon>
    </lineage>
</organism>
<evidence type="ECO:0000256" key="3">
    <source>
        <dbReference type="ARBA" id="ARBA00012865"/>
    </source>
</evidence>
<dbReference type="InterPro" id="IPR012338">
    <property type="entry name" value="Beta-lactam/transpept-like"/>
</dbReference>